<dbReference type="InterPro" id="IPR016024">
    <property type="entry name" value="ARM-type_fold"/>
</dbReference>
<protein>
    <recommendedName>
        <fullName evidence="3">HEAT repeat protein</fullName>
    </recommendedName>
</protein>
<proteinExistence type="predicted"/>
<dbReference type="KEGG" id="ovi:T265_09515"/>
<accession>A0A075A4N4</accession>
<evidence type="ECO:0000313" key="2">
    <source>
        <dbReference type="Proteomes" id="UP000054324"/>
    </source>
</evidence>
<dbReference type="OrthoDB" id="6288054at2759"/>
<dbReference type="CTD" id="20323684"/>
<evidence type="ECO:0000313" key="1">
    <source>
        <dbReference type="EMBL" id="KER22374.1"/>
    </source>
</evidence>
<gene>
    <name evidence="1" type="ORF">T265_09515</name>
</gene>
<dbReference type="Proteomes" id="UP000054324">
    <property type="component" value="Unassembled WGS sequence"/>
</dbReference>
<reference evidence="1 2" key="1">
    <citation type="submission" date="2013-11" db="EMBL/GenBank/DDBJ databases">
        <title>Opisthorchis viverrini - life in the bile duct.</title>
        <authorList>
            <person name="Young N.D."/>
            <person name="Nagarajan N."/>
            <person name="Lin S.J."/>
            <person name="Korhonen P.K."/>
            <person name="Jex A.R."/>
            <person name="Hall R.S."/>
            <person name="Safavi-Hemami H."/>
            <person name="Kaewkong W."/>
            <person name="Bertrand D."/>
            <person name="Gao S."/>
            <person name="Seet Q."/>
            <person name="Wongkham S."/>
            <person name="Teh B.T."/>
            <person name="Wongkham C."/>
            <person name="Intapan P.M."/>
            <person name="Maleewong W."/>
            <person name="Yang X."/>
            <person name="Hu M."/>
            <person name="Wang Z."/>
            <person name="Hofmann A."/>
            <person name="Sternberg P.W."/>
            <person name="Tan P."/>
            <person name="Wang J."/>
            <person name="Gasser R.B."/>
        </authorList>
    </citation>
    <scope>NUCLEOTIDE SEQUENCE [LARGE SCALE GENOMIC DNA]</scope>
</reference>
<keyword evidence="2" id="KW-1185">Reference proteome</keyword>
<dbReference type="RefSeq" id="XP_009173873.1">
    <property type="nucleotide sequence ID" value="XM_009175609.1"/>
</dbReference>
<name>A0A075A4N4_OPIVI</name>
<dbReference type="EMBL" id="KL596902">
    <property type="protein sequence ID" value="KER22374.1"/>
    <property type="molecule type" value="Genomic_DNA"/>
</dbReference>
<organism evidence="1 2">
    <name type="scientific">Opisthorchis viverrini</name>
    <name type="common">Southeast Asian liver fluke</name>
    <dbReference type="NCBI Taxonomy" id="6198"/>
    <lineage>
        <taxon>Eukaryota</taxon>
        <taxon>Metazoa</taxon>
        <taxon>Spiralia</taxon>
        <taxon>Lophotrochozoa</taxon>
        <taxon>Platyhelminthes</taxon>
        <taxon>Trematoda</taxon>
        <taxon>Digenea</taxon>
        <taxon>Opisthorchiida</taxon>
        <taxon>Opisthorchiata</taxon>
        <taxon>Opisthorchiidae</taxon>
        <taxon>Opisthorchis</taxon>
    </lineage>
</organism>
<evidence type="ECO:0008006" key="3">
    <source>
        <dbReference type="Google" id="ProtNLM"/>
    </source>
</evidence>
<dbReference type="GeneID" id="20323684"/>
<dbReference type="AlphaFoldDB" id="A0A075A4N4"/>
<sequence>MVYFTTASIFPPTPTSVSIQTEQRAINPRVVADPTQAPNDLVFLLHRDVLIECVEFGLKDTNAEIRSLAEQLLVCLLNSYELLSRSSWCTLYHLILDTCAPGACSSVASTYPLSVIFGPHAAPPSVDRGANPAFGELVLDWCLGLMTPSGRRPAACGWKPVLLDESVNSHKISHSCGRLLFHPDAKVREAAATAFAEHFRAFCSGYSQPAHPVEGSTSTATESRVVTGMSVSTECADASKPVGMHKTSTPVDRNSSELLLVQTLMNGLVFGADSSSGQQQIPSFVLDHQDNILSGPVDTDQADNVPRLMQALIDCGSDLDVRRAAGEQLLFLIRSPLILEAWLVNQGLQQCRRLVEQTVEEHIVNSARTKSPDPYHTLIPPDSSSSVYFLVADASVQRRLETQHSTTVVN</sequence>
<dbReference type="SUPFAM" id="SSF48371">
    <property type="entry name" value="ARM repeat"/>
    <property type="match status" value="1"/>
</dbReference>